<dbReference type="InterPro" id="IPR002758">
    <property type="entry name" value="Cation_antiport_E"/>
</dbReference>
<dbReference type="GO" id="GO:0008324">
    <property type="term" value="F:monoatomic cation transmembrane transporter activity"/>
    <property type="evidence" value="ECO:0007669"/>
    <property type="project" value="InterPro"/>
</dbReference>
<dbReference type="EMBL" id="JACBYR010000001">
    <property type="protein sequence ID" value="NYE83935.1"/>
    <property type="molecule type" value="Genomic_DNA"/>
</dbReference>
<evidence type="ECO:0000256" key="7">
    <source>
        <dbReference type="SAM" id="Phobius"/>
    </source>
</evidence>
<reference evidence="8 9" key="1">
    <citation type="submission" date="2020-07" db="EMBL/GenBank/DDBJ databases">
        <title>Genomic Encyclopedia of Type Strains, Phase IV (KMG-V): Genome sequencing to study the core and pangenomes of soil and plant-associated prokaryotes.</title>
        <authorList>
            <person name="Whitman W."/>
        </authorList>
    </citation>
    <scope>NUCLEOTIDE SEQUENCE [LARGE SCALE GENOMIC DNA]</scope>
    <source>
        <strain evidence="8 9">SAS40</strain>
    </source>
</reference>
<evidence type="ECO:0000256" key="1">
    <source>
        <dbReference type="ARBA" id="ARBA00004651"/>
    </source>
</evidence>
<keyword evidence="4 7" id="KW-0812">Transmembrane</keyword>
<evidence type="ECO:0000256" key="6">
    <source>
        <dbReference type="ARBA" id="ARBA00023136"/>
    </source>
</evidence>
<feature type="transmembrane region" description="Helical" evidence="7">
    <location>
        <begin position="28"/>
        <end position="48"/>
    </location>
</feature>
<feature type="transmembrane region" description="Helical" evidence="7">
    <location>
        <begin position="60"/>
        <end position="84"/>
    </location>
</feature>
<dbReference type="NCBIfam" id="NF006518">
    <property type="entry name" value="PRK08965.1-2"/>
    <property type="match status" value="1"/>
</dbReference>
<accession>A0A7Y9IW83</accession>
<comment type="similarity">
    <text evidence="2">Belongs to the CPA3 antiporters (TC 2.A.63) subunit E family.</text>
</comment>
<dbReference type="PANTHER" id="PTHR34584:SF1">
    <property type="entry name" value="NA(+)_H(+) ANTIPORTER SUBUNIT E1"/>
    <property type="match status" value="1"/>
</dbReference>
<keyword evidence="6 7" id="KW-0472">Membrane</keyword>
<protein>
    <submittedName>
        <fullName evidence="8">Multicomponent K+:H+ antiporter subunit E</fullName>
    </submittedName>
</protein>
<dbReference type="NCBIfam" id="NF006520">
    <property type="entry name" value="PRK08965.1-4"/>
    <property type="match status" value="1"/>
</dbReference>
<evidence type="ECO:0000256" key="2">
    <source>
        <dbReference type="ARBA" id="ARBA00006228"/>
    </source>
</evidence>
<dbReference type="GO" id="GO:0005886">
    <property type="term" value="C:plasma membrane"/>
    <property type="evidence" value="ECO:0007669"/>
    <property type="project" value="UniProtKB-SubCell"/>
</dbReference>
<evidence type="ECO:0000256" key="5">
    <source>
        <dbReference type="ARBA" id="ARBA00022989"/>
    </source>
</evidence>
<feature type="transmembrane region" description="Helical" evidence="7">
    <location>
        <begin position="5"/>
        <end position="22"/>
    </location>
</feature>
<keyword evidence="5 7" id="KW-1133">Transmembrane helix</keyword>
<comment type="caution">
    <text evidence="8">The sequence shown here is derived from an EMBL/GenBank/DDBJ whole genome shotgun (WGS) entry which is preliminary data.</text>
</comment>
<name>A0A7Y9IW83_9BURK</name>
<dbReference type="Pfam" id="PF01899">
    <property type="entry name" value="MNHE"/>
    <property type="match status" value="1"/>
</dbReference>
<sequence>MIARILPWPFMSALLLIMWLLLNQTIAFGHIVLGAVLAIALPLLTSSLRPTKARVKRPGVIIKLFLIVTWDSLLSNIAVARIVLGSKKARDNSGFIKVPLDLRDPYGLSTLAVILTAVPGTVWSEFSEDGDILTVHVLDLTDETTSIRTIKDRYEKPLMEIFE</sequence>
<dbReference type="AlphaFoldDB" id="A0A7Y9IW83"/>
<keyword evidence="3" id="KW-1003">Cell membrane</keyword>
<comment type="subcellular location">
    <subcellularLocation>
        <location evidence="1">Cell membrane</location>
        <topology evidence="1">Multi-pass membrane protein</topology>
    </subcellularLocation>
</comment>
<dbReference type="Proteomes" id="UP000542125">
    <property type="component" value="Unassembled WGS sequence"/>
</dbReference>
<gene>
    <name evidence="8" type="ORF">FHW18_003206</name>
</gene>
<proteinExistence type="inferred from homology"/>
<dbReference type="PANTHER" id="PTHR34584">
    <property type="entry name" value="NA(+)/H(+) ANTIPORTER SUBUNIT E1"/>
    <property type="match status" value="1"/>
</dbReference>
<evidence type="ECO:0000256" key="3">
    <source>
        <dbReference type="ARBA" id="ARBA00022475"/>
    </source>
</evidence>
<evidence type="ECO:0000313" key="8">
    <source>
        <dbReference type="EMBL" id="NYE83935.1"/>
    </source>
</evidence>
<dbReference type="PIRSF" id="PIRSF019239">
    <property type="entry name" value="MrpE"/>
    <property type="match status" value="1"/>
</dbReference>
<organism evidence="8 9">
    <name type="scientific">Pigmentiphaga litoralis</name>
    <dbReference type="NCBI Taxonomy" id="516702"/>
    <lineage>
        <taxon>Bacteria</taxon>
        <taxon>Pseudomonadati</taxon>
        <taxon>Pseudomonadota</taxon>
        <taxon>Betaproteobacteria</taxon>
        <taxon>Burkholderiales</taxon>
        <taxon>Alcaligenaceae</taxon>
        <taxon>Pigmentiphaga</taxon>
    </lineage>
</organism>
<evidence type="ECO:0000313" key="9">
    <source>
        <dbReference type="Proteomes" id="UP000542125"/>
    </source>
</evidence>
<dbReference type="RefSeq" id="WP_218863247.1">
    <property type="nucleotide sequence ID" value="NZ_JACBYR010000001.1"/>
</dbReference>
<keyword evidence="9" id="KW-1185">Reference proteome</keyword>
<evidence type="ECO:0000256" key="4">
    <source>
        <dbReference type="ARBA" id="ARBA00022692"/>
    </source>
</evidence>